<protein>
    <submittedName>
        <fullName evidence="1">Uncharacterized protein</fullName>
    </submittedName>
</protein>
<comment type="caution">
    <text evidence="1">The sequence shown here is derived from an EMBL/GenBank/DDBJ whole genome shotgun (WGS) entry which is preliminary data.</text>
</comment>
<accession>A0A8X6IXT9</accession>
<keyword evidence="2" id="KW-1185">Reference proteome</keyword>
<sequence length="147" mass="17788">MRNVKNMWFSFGESRRGPDKCAPQRSELKNEILQTREKLDWWIINFRFPPQQVQRVTGLRVFNNSRQANRRTFTERTGGGGILDHRFGINNFSFQKFRSVYIVRALPLLQFRSFHCQMNPIIFMRYQRYMIEFFTFSLRCIQSDVFV</sequence>
<dbReference type="EMBL" id="BMAW01094331">
    <property type="protein sequence ID" value="GFS64911.1"/>
    <property type="molecule type" value="Genomic_DNA"/>
</dbReference>
<reference evidence="1" key="1">
    <citation type="submission" date="2020-08" db="EMBL/GenBank/DDBJ databases">
        <title>Multicomponent nature underlies the extraordinary mechanical properties of spider dragline silk.</title>
        <authorList>
            <person name="Kono N."/>
            <person name="Nakamura H."/>
            <person name="Mori M."/>
            <person name="Yoshida Y."/>
            <person name="Ohtoshi R."/>
            <person name="Malay A.D."/>
            <person name="Moran D.A.P."/>
            <person name="Tomita M."/>
            <person name="Numata K."/>
            <person name="Arakawa K."/>
        </authorList>
    </citation>
    <scope>NUCLEOTIDE SEQUENCE</scope>
</reference>
<organism evidence="1 2">
    <name type="scientific">Nephila pilipes</name>
    <name type="common">Giant wood spider</name>
    <name type="synonym">Nephila maculata</name>
    <dbReference type="NCBI Taxonomy" id="299642"/>
    <lineage>
        <taxon>Eukaryota</taxon>
        <taxon>Metazoa</taxon>
        <taxon>Ecdysozoa</taxon>
        <taxon>Arthropoda</taxon>
        <taxon>Chelicerata</taxon>
        <taxon>Arachnida</taxon>
        <taxon>Araneae</taxon>
        <taxon>Araneomorphae</taxon>
        <taxon>Entelegynae</taxon>
        <taxon>Araneoidea</taxon>
        <taxon>Nephilidae</taxon>
        <taxon>Nephila</taxon>
    </lineage>
</organism>
<name>A0A8X6IXT9_NEPPI</name>
<evidence type="ECO:0000313" key="1">
    <source>
        <dbReference type="EMBL" id="GFS64911.1"/>
    </source>
</evidence>
<dbReference type="Proteomes" id="UP000887013">
    <property type="component" value="Unassembled WGS sequence"/>
</dbReference>
<dbReference type="AlphaFoldDB" id="A0A8X6IXT9"/>
<evidence type="ECO:0000313" key="2">
    <source>
        <dbReference type="Proteomes" id="UP000887013"/>
    </source>
</evidence>
<gene>
    <name evidence="1" type="ORF">NPIL_237851</name>
</gene>
<proteinExistence type="predicted"/>